<evidence type="ECO:0000256" key="2">
    <source>
        <dbReference type="ARBA" id="ARBA00004496"/>
    </source>
</evidence>
<dbReference type="EC" id="2.1.1.67" evidence="4 9"/>
<evidence type="ECO:0000256" key="3">
    <source>
        <dbReference type="ARBA" id="ARBA00008145"/>
    </source>
</evidence>
<dbReference type="CDD" id="cd02440">
    <property type="entry name" value="AdoMet_MTases"/>
    <property type="match status" value="1"/>
</dbReference>
<comment type="catalytic activity">
    <reaction evidence="1 9">
        <text>S-adenosyl-L-methionine + a thiopurine = S-adenosyl-L-homocysteine + a thiopurine S-methylether.</text>
        <dbReference type="EC" id="2.1.1.67"/>
    </reaction>
</comment>
<dbReference type="InterPro" id="IPR025835">
    <property type="entry name" value="Thiopurine_S-MeTrfase"/>
</dbReference>
<dbReference type="NCBIfam" id="NF009732">
    <property type="entry name" value="PRK13255.1"/>
    <property type="match status" value="1"/>
</dbReference>
<dbReference type="Gene3D" id="3.40.50.150">
    <property type="entry name" value="Vaccinia Virus protein VP39"/>
    <property type="match status" value="1"/>
</dbReference>
<evidence type="ECO:0000256" key="4">
    <source>
        <dbReference type="ARBA" id="ARBA00011905"/>
    </source>
</evidence>
<protein>
    <recommendedName>
        <fullName evidence="4 9">Thiopurine S-methyltransferase</fullName>
        <ecNumber evidence="4 9">2.1.1.67</ecNumber>
    </recommendedName>
    <alternativeName>
        <fullName evidence="9">Thiopurine methyltransferase</fullName>
    </alternativeName>
</protein>
<dbReference type="EMBL" id="BMIJ01000003">
    <property type="protein sequence ID" value="GGB89223.1"/>
    <property type="molecule type" value="Genomic_DNA"/>
</dbReference>
<dbReference type="RefSeq" id="WP_188746726.1">
    <property type="nucleotide sequence ID" value="NZ_BMIJ01000003.1"/>
</dbReference>
<dbReference type="SUPFAM" id="SSF53335">
    <property type="entry name" value="S-adenosyl-L-methionine-dependent methyltransferases"/>
    <property type="match status" value="1"/>
</dbReference>
<keyword evidence="6 9" id="KW-0489">Methyltransferase</keyword>
<dbReference type="InterPro" id="IPR029063">
    <property type="entry name" value="SAM-dependent_MTases_sf"/>
</dbReference>
<accession>A0ABQ1K9T4</accession>
<comment type="caution">
    <text evidence="10">The sequence shown here is derived from an EMBL/GenBank/DDBJ whole genome shotgun (WGS) entry which is preliminary data.</text>
</comment>
<name>A0ABQ1K9T4_9GAMM</name>
<reference evidence="11" key="1">
    <citation type="journal article" date="2019" name="Int. J. Syst. Evol. Microbiol.">
        <title>The Global Catalogue of Microorganisms (GCM) 10K type strain sequencing project: providing services to taxonomists for standard genome sequencing and annotation.</title>
        <authorList>
            <consortium name="The Broad Institute Genomics Platform"/>
            <consortium name="The Broad Institute Genome Sequencing Center for Infectious Disease"/>
            <person name="Wu L."/>
            <person name="Ma J."/>
        </authorList>
    </citation>
    <scope>NUCLEOTIDE SEQUENCE [LARGE SCALE GENOMIC DNA]</scope>
    <source>
        <strain evidence="11">CGMCC 1.15341</strain>
    </source>
</reference>
<proteinExistence type="inferred from homology"/>
<comment type="similarity">
    <text evidence="3 9">Belongs to the class I-like SAM-binding methyltransferase superfamily. TPMT family.</text>
</comment>
<dbReference type="PROSITE" id="PS51585">
    <property type="entry name" value="SAM_MT_TPMT"/>
    <property type="match status" value="1"/>
</dbReference>
<evidence type="ECO:0000256" key="7">
    <source>
        <dbReference type="ARBA" id="ARBA00022679"/>
    </source>
</evidence>
<evidence type="ECO:0000256" key="5">
    <source>
        <dbReference type="ARBA" id="ARBA00022490"/>
    </source>
</evidence>
<keyword evidence="11" id="KW-1185">Reference proteome</keyword>
<dbReference type="PANTHER" id="PTHR10259">
    <property type="entry name" value="THIOPURINE S-METHYLTRANSFERASE"/>
    <property type="match status" value="1"/>
</dbReference>
<evidence type="ECO:0000256" key="6">
    <source>
        <dbReference type="ARBA" id="ARBA00022603"/>
    </source>
</evidence>
<dbReference type="Proteomes" id="UP000629025">
    <property type="component" value="Unassembled WGS sequence"/>
</dbReference>
<evidence type="ECO:0000313" key="11">
    <source>
        <dbReference type="Proteomes" id="UP000629025"/>
    </source>
</evidence>
<sequence>MTNDSEHTWQEKPFSDALKREDNPHWLQMWRDDRIEDFHQKAVNPLLVQYWHSQNPKKHSRILVPLCGKSLDMLWLAEQGHSVVGIELSPIAVKAFFSENHLKVKKTRKGNFTCWKSGPIVILCGDFFSLQKHHLGRIDRVLDRAAMTALPEGVRGQYVEQLRTLIDDDVGIFLLTVEDVAKNSGLQLNHIDNELAELYREYFEVELTYAQRQDAVQDGSSAPGFYIDNKVYQMRQHP</sequence>
<keyword evidence="7 9" id="KW-0808">Transferase</keyword>
<dbReference type="PIRSF" id="PIRSF023956">
    <property type="entry name" value="Thiopurine_S-methyltransferase"/>
    <property type="match status" value="1"/>
</dbReference>
<dbReference type="Pfam" id="PF05724">
    <property type="entry name" value="TPMT"/>
    <property type="match status" value="1"/>
</dbReference>
<organism evidence="10 11">
    <name type="scientific">Marinobacterium zhoushanense</name>
    <dbReference type="NCBI Taxonomy" id="1679163"/>
    <lineage>
        <taxon>Bacteria</taxon>
        <taxon>Pseudomonadati</taxon>
        <taxon>Pseudomonadota</taxon>
        <taxon>Gammaproteobacteria</taxon>
        <taxon>Oceanospirillales</taxon>
        <taxon>Oceanospirillaceae</taxon>
        <taxon>Marinobacterium</taxon>
    </lineage>
</organism>
<evidence type="ECO:0000313" key="10">
    <source>
        <dbReference type="EMBL" id="GGB89223.1"/>
    </source>
</evidence>
<evidence type="ECO:0000256" key="8">
    <source>
        <dbReference type="ARBA" id="ARBA00022691"/>
    </source>
</evidence>
<dbReference type="InterPro" id="IPR008854">
    <property type="entry name" value="TPMT"/>
</dbReference>
<keyword evidence="5 9" id="KW-0963">Cytoplasm</keyword>
<feature type="binding site" evidence="9">
    <location>
        <position position="87"/>
    </location>
    <ligand>
        <name>S-adenosyl-L-methionine</name>
        <dbReference type="ChEBI" id="CHEBI:59789"/>
    </ligand>
</feature>
<comment type="subcellular location">
    <subcellularLocation>
        <location evidence="2 9">Cytoplasm</location>
    </subcellularLocation>
</comment>
<feature type="binding site" evidence="9">
    <location>
        <position position="144"/>
    </location>
    <ligand>
        <name>S-adenosyl-L-methionine</name>
        <dbReference type="ChEBI" id="CHEBI:59789"/>
    </ligand>
</feature>
<dbReference type="PANTHER" id="PTHR10259:SF11">
    <property type="entry name" value="THIOPURINE S-METHYLTRANSFERASE"/>
    <property type="match status" value="1"/>
</dbReference>
<evidence type="ECO:0000256" key="1">
    <source>
        <dbReference type="ARBA" id="ARBA00000903"/>
    </source>
</evidence>
<feature type="binding site" evidence="9">
    <location>
        <position position="30"/>
    </location>
    <ligand>
        <name>S-adenosyl-L-methionine</name>
        <dbReference type="ChEBI" id="CHEBI:59789"/>
    </ligand>
</feature>
<keyword evidence="8 9" id="KW-0949">S-adenosyl-L-methionine</keyword>
<dbReference type="HAMAP" id="MF_00812">
    <property type="entry name" value="Thiopur_methtran"/>
    <property type="match status" value="1"/>
</dbReference>
<evidence type="ECO:0000256" key="9">
    <source>
        <dbReference type="HAMAP-Rule" id="MF_00812"/>
    </source>
</evidence>
<feature type="binding site" evidence="9">
    <location>
        <position position="66"/>
    </location>
    <ligand>
        <name>S-adenosyl-L-methionine</name>
        <dbReference type="ChEBI" id="CHEBI:59789"/>
    </ligand>
</feature>
<gene>
    <name evidence="9" type="primary">tpm</name>
    <name evidence="10" type="ORF">GCM10011352_14010</name>
</gene>